<name>A0A7K4FS09_9ARCH</name>
<evidence type="ECO:0000256" key="1">
    <source>
        <dbReference type="SAM" id="MobiDB-lite"/>
    </source>
</evidence>
<comment type="caution">
    <text evidence="2">The sequence shown here is derived from an EMBL/GenBank/DDBJ whole genome shotgun (WGS) entry which is preliminary data.</text>
</comment>
<dbReference type="EMBL" id="JABGBP010000438">
    <property type="protein sequence ID" value="NOL61118.1"/>
    <property type="molecule type" value="Genomic_DNA"/>
</dbReference>
<protein>
    <submittedName>
        <fullName evidence="2">Uncharacterized protein</fullName>
    </submittedName>
</protein>
<accession>A0A7K4FS09</accession>
<feature type="non-terminal residue" evidence="2">
    <location>
        <position position="111"/>
    </location>
</feature>
<feature type="region of interest" description="Disordered" evidence="1">
    <location>
        <begin position="1"/>
        <end position="20"/>
    </location>
</feature>
<gene>
    <name evidence="2" type="ORF">HLB00_09840</name>
</gene>
<dbReference type="AlphaFoldDB" id="A0A7K4FS09"/>
<evidence type="ECO:0000313" key="2">
    <source>
        <dbReference type="EMBL" id="NOL61118.1"/>
    </source>
</evidence>
<proteinExistence type="predicted"/>
<sequence length="111" mass="12826">MVVPFSESGNIPVDMDKSPPGPDNLKEVYICRDCRKINIPGGEWDKHKKYLIKDVVNNVADALHEFTKILDENKLTYEIPSMITCKSRSHIFSVKIRADYDYFIDMYSHAD</sequence>
<dbReference type="RefSeq" id="WP_171482140.1">
    <property type="nucleotide sequence ID" value="NZ_JABGBP010000438.1"/>
</dbReference>
<evidence type="ECO:0000313" key="3">
    <source>
        <dbReference type="Proteomes" id="UP000546917"/>
    </source>
</evidence>
<dbReference type="Proteomes" id="UP000546917">
    <property type="component" value="Unassembled WGS sequence"/>
</dbReference>
<organism evidence="2 3">
    <name type="scientific">Ferroplasma acidiphilum</name>
    <dbReference type="NCBI Taxonomy" id="74969"/>
    <lineage>
        <taxon>Archaea</taxon>
        <taxon>Methanobacteriati</taxon>
        <taxon>Thermoplasmatota</taxon>
        <taxon>Thermoplasmata</taxon>
        <taxon>Thermoplasmatales</taxon>
        <taxon>Ferroplasmaceae</taxon>
        <taxon>Ferroplasma</taxon>
    </lineage>
</organism>
<reference evidence="2 3" key="1">
    <citation type="submission" date="2020-05" db="EMBL/GenBank/DDBJ databases">
        <authorList>
            <person name="Zhang R."/>
        </authorList>
    </citation>
    <scope>NUCLEOTIDE SEQUENCE [LARGE SCALE GENOMIC DNA]</scope>
    <source>
        <strain evidence="2 3">DSM 28986</strain>
    </source>
</reference>